<evidence type="ECO:0000256" key="7">
    <source>
        <dbReference type="ARBA" id="ARBA00023002"/>
    </source>
</evidence>
<dbReference type="PANTHER" id="PTHR32361">
    <property type="entry name" value="FERRIC/CUPRIC REDUCTASE TRANSMEMBRANE COMPONENT"/>
    <property type="match status" value="1"/>
</dbReference>
<comment type="caution">
    <text evidence="14">The sequence shown here is derived from an EMBL/GenBank/DDBJ whole genome shotgun (WGS) entry which is preliminary data.</text>
</comment>
<feature type="transmembrane region" description="Helical" evidence="12">
    <location>
        <begin position="147"/>
        <end position="165"/>
    </location>
</feature>
<evidence type="ECO:0000256" key="11">
    <source>
        <dbReference type="SAM" id="MobiDB-lite"/>
    </source>
</evidence>
<name>A0A9P7K8B1_9AGAR</name>
<dbReference type="InterPro" id="IPR039261">
    <property type="entry name" value="FNR_nucleotide-bd"/>
</dbReference>
<evidence type="ECO:0000256" key="2">
    <source>
        <dbReference type="ARBA" id="ARBA00006278"/>
    </source>
</evidence>
<keyword evidence="5" id="KW-0249">Electron transport</keyword>
<organism evidence="14 15">
    <name type="scientific">Asterophora parasitica</name>
    <dbReference type="NCBI Taxonomy" id="117018"/>
    <lineage>
        <taxon>Eukaryota</taxon>
        <taxon>Fungi</taxon>
        <taxon>Dikarya</taxon>
        <taxon>Basidiomycota</taxon>
        <taxon>Agaricomycotina</taxon>
        <taxon>Agaricomycetes</taxon>
        <taxon>Agaricomycetidae</taxon>
        <taxon>Agaricales</taxon>
        <taxon>Tricholomatineae</taxon>
        <taxon>Lyophyllaceae</taxon>
        <taxon>Asterophora</taxon>
    </lineage>
</organism>
<evidence type="ECO:0000256" key="10">
    <source>
        <dbReference type="ARBA" id="ARBA00023180"/>
    </source>
</evidence>
<dbReference type="InterPro" id="IPR013130">
    <property type="entry name" value="Fe3_Rdtase_TM_dom"/>
</dbReference>
<dbReference type="Gene3D" id="3.40.50.80">
    <property type="entry name" value="Nucleotide-binding domain of ferredoxin-NADP reductase (FNR) module"/>
    <property type="match status" value="1"/>
</dbReference>
<dbReference type="GO" id="GO:0015677">
    <property type="term" value="P:copper ion import"/>
    <property type="evidence" value="ECO:0007669"/>
    <property type="project" value="TreeGrafter"/>
</dbReference>
<gene>
    <name evidence="14" type="ORF">DXG03_003439</name>
</gene>
<dbReference type="EMBL" id="JABCKV010000209">
    <property type="protein sequence ID" value="KAG5642176.1"/>
    <property type="molecule type" value="Genomic_DNA"/>
</dbReference>
<dbReference type="GO" id="GO:0006826">
    <property type="term" value="P:iron ion transport"/>
    <property type="evidence" value="ECO:0007669"/>
    <property type="project" value="TreeGrafter"/>
</dbReference>
<dbReference type="InterPro" id="IPR013121">
    <property type="entry name" value="Fe_red_NAD-bd_6"/>
</dbReference>
<evidence type="ECO:0000256" key="1">
    <source>
        <dbReference type="ARBA" id="ARBA00004141"/>
    </source>
</evidence>
<sequence length="872" mass="95624">MPSPTLTDVLNVVPSKIVAAAAKTPDPDRTRRVALAHNNPIRAWYCVAAFIALIALFRFLALAYRTIRPRSPKALRPRGAISFYRLPSALTNSFRALAFRTMVPIGSSYAINVTEVFLTAAYATLIYTWSLAHTTSLKGVKYDPKYFANMAGNVASAQLSLVAALGTKNNIISFLTGVSFEKLNYLHRMIARVLCVLIWVHAAGRLKLKLKAGSSLEHPWVRCGILASTSLTLLCILSIRPLRNRNYEVFLVIHFLAVFITLLAGFFHARGNLREYYIWPAFIIWGLDRAIRVVRIVIYNAGLFKKNSTQQLGRVDVLSPHFVRITVARPPLMHWAPGQSAYLTVPSASASPFEAHPFTISTIDVPQILPATNAEKDAESRNGSSSNLTFLVRVRSGFTKRLLDAATKEQSMKVILDGPYSSPPRLKGFQTVVLIAVLTKFALKGGSGVAFTLPLLLDSIHRAKINKSDSTRVIFIWAVRDARHVEWISDALLPAITDAPSNIHLDIRVNVTAPVADDQSWDDDTTEGDEEVKVEGGSAGAKAVKYPGITIEQGRPDLRRFVDDEIAQSSGAISFNVCGTPSLANSVRSALRSPRFLDVLRGGPTVTLHVESYGSDKVFRASHSDGKDPTGRALIQIADSGENSIILFPGANHSPLHEKTWASRGSDLAFPECSHLLLQNEIHLESTLYALENARNATTIYNPSPMPSSSQIKSFPWDRVDWLIVNEGEAEDLYNALSESHGRRGASPAVSRSHRELLSILSAQPAFATTNIICTLGKDGVLAFIPAFHRPRTAHEAPSFMHFPAATLQGTIRDTTGAGDCFAGYFVQGLMEFGPHARVGREIREHDVAKVLKTCVQVSFIEICLFVLGSFA</sequence>
<dbReference type="GO" id="GO:0005886">
    <property type="term" value="C:plasma membrane"/>
    <property type="evidence" value="ECO:0007669"/>
    <property type="project" value="TreeGrafter"/>
</dbReference>
<evidence type="ECO:0000256" key="12">
    <source>
        <dbReference type="SAM" id="Phobius"/>
    </source>
</evidence>
<dbReference type="OrthoDB" id="4494341at2759"/>
<dbReference type="Pfam" id="PF08030">
    <property type="entry name" value="NAD_binding_6"/>
    <property type="match status" value="1"/>
</dbReference>
<evidence type="ECO:0000259" key="13">
    <source>
        <dbReference type="PROSITE" id="PS51384"/>
    </source>
</evidence>
<dbReference type="InterPro" id="IPR011611">
    <property type="entry name" value="PfkB_dom"/>
</dbReference>
<comment type="similarity">
    <text evidence="2">Belongs to the ferric reductase (FRE) family.</text>
</comment>
<evidence type="ECO:0000256" key="5">
    <source>
        <dbReference type="ARBA" id="ARBA00022982"/>
    </source>
</evidence>
<keyword evidence="10" id="KW-0325">Glycoprotein</keyword>
<dbReference type="PANTHER" id="PTHR32361:SF9">
    <property type="entry name" value="FERRIC REDUCTASE TRANSMEMBRANE COMPONENT 3-RELATED"/>
    <property type="match status" value="1"/>
</dbReference>
<keyword evidence="9 12" id="KW-0472">Membrane</keyword>
<proteinExistence type="inferred from homology"/>
<dbReference type="SUPFAM" id="SSF53613">
    <property type="entry name" value="Ribokinase-like"/>
    <property type="match status" value="1"/>
</dbReference>
<dbReference type="GO" id="GO:0000293">
    <property type="term" value="F:ferric-chelate reductase activity"/>
    <property type="evidence" value="ECO:0007669"/>
    <property type="project" value="UniProtKB-ARBA"/>
</dbReference>
<feature type="region of interest" description="Disordered" evidence="11">
    <location>
        <begin position="518"/>
        <end position="537"/>
    </location>
</feature>
<evidence type="ECO:0000256" key="8">
    <source>
        <dbReference type="ARBA" id="ARBA00023065"/>
    </source>
</evidence>
<keyword evidence="15" id="KW-1185">Reference proteome</keyword>
<dbReference type="AlphaFoldDB" id="A0A9P7K8B1"/>
<feature type="transmembrane region" description="Helical" evidence="12">
    <location>
        <begin position="219"/>
        <end position="237"/>
    </location>
</feature>
<dbReference type="GO" id="GO:0006879">
    <property type="term" value="P:intracellular iron ion homeostasis"/>
    <property type="evidence" value="ECO:0007669"/>
    <property type="project" value="TreeGrafter"/>
</dbReference>
<comment type="subcellular location">
    <subcellularLocation>
        <location evidence="1">Membrane</location>
        <topology evidence="1">Multi-pass membrane protein</topology>
    </subcellularLocation>
</comment>
<dbReference type="Gene3D" id="3.40.1190.20">
    <property type="match status" value="1"/>
</dbReference>
<dbReference type="InterPro" id="IPR029056">
    <property type="entry name" value="Ribokinase-like"/>
</dbReference>
<feature type="transmembrane region" description="Helical" evidence="12">
    <location>
        <begin position="185"/>
        <end position="204"/>
    </location>
</feature>
<feature type="transmembrane region" description="Helical" evidence="12">
    <location>
        <begin position="109"/>
        <end position="127"/>
    </location>
</feature>
<keyword evidence="7" id="KW-0560">Oxidoreductase</keyword>
<accession>A0A9P7K8B1</accession>
<keyword evidence="3" id="KW-0813">Transport</keyword>
<evidence type="ECO:0000313" key="15">
    <source>
        <dbReference type="Proteomes" id="UP000775547"/>
    </source>
</evidence>
<dbReference type="Proteomes" id="UP000775547">
    <property type="component" value="Unassembled WGS sequence"/>
</dbReference>
<reference evidence="14" key="2">
    <citation type="submission" date="2021-10" db="EMBL/GenBank/DDBJ databases">
        <title>Phylogenomics reveals ancestral predisposition of the termite-cultivated fungus Termitomyces towards a domesticated lifestyle.</title>
        <authorList>
            <person name="Auxier B."/>
            <person name="Grum-Grzhimaylo A."/>
            <person name="Cardenas M.E."/>
            <person name="Lodge J.D."/>
            <person name="Laessoe T."/>
            <person name="Pedersen O."/>
            <person name="Smith M.E."/>
            <person name="Kuyper T.W."/>
            <person name="Franco-Molano E.A."/>
            <person name="Baroni T.J."/>
            <person name="Aanen D.K."/>
        </authorList>
    </citation>
    <scope>NUCLEOTIDE SEQUENCE</scope>
    <source>
        <strain evidence="14">AP01</strain>
        <tissue evidence="14">Mycelium</tissue>
    </source>
</reference>
<keyword evidence="8" id="KW-0406">Ion transport</keyword>
<keyword evidence="4 12" id="KW-0812">Transmembrane</keyword>
<evidence type="ECO:0000313" key="14">
    <source>
        <dbReference type="EMBL" id="KAG5642176.1"/>
    </source>
</evidence>
<feature type="domain" description="FAD-binding FR-type" evidence="13">
    <location>
        <begin position="305"/>
        <end position="426"/>
    </location>
</feature>
<evidence type="ECO:0000256" key="4">
    <source>
        <dbReference type="ARBA" id="ARBA00022692"/>
    </source>
</evidence>
<feature type="compositionally biased region" description="Acidic residues" evidence="11">
    <location>
        <begin position="519"/>
        <end position="532"/>
    </location>
</feature>
<evidence type="ECO:0000256" key="3">
    <source>
        <dbReference type="ARBA" id="ARBA00022448"/>
    </source>
</evidence>
<dbReference type="InterPro" id="IPR051410">
    <property type="entry name" value="Ferric/Cupric_Reductase"/>
</dbReference>
<dbReference type="InterPro" id="IPR017927">
    <property type="entry name" value="FAD-bd_FR_type"/>
</dbReference>
<evidence type="ECO:0000256" key="9">
    <source>
        <dbReference type="ARBA" id="ARBA00023136"/>
    </source>
</evidence>
<keyword evidence="6 12" id="KW-1133">Transmembrane helix</keyword>
<dbReference type="SFLD" id="SFLDG01168">
    <property type="entry name" value="Ferric_reductase_subgroup_(FRE"/>
    <property type="match status" value="1"/>
</dbReference>
<protein>
    <recommendedName>
        <fullName evidence="13">FAD-binding FR-type domain-containing protein</fullName>
    </recommendedName>
</protein>
<dbReference type="PROSITE" id="PS51384">
    <property type="entry name" value="FAD_FR"/>
    <property type="match status" value="1"/>
</dbReference>
<dbReference type="SFLD" id="SFLDS00052">
    <property type="entry name" value="Ferric_Reductase_Domain"/>
    <property type="match status" value="1"/>
</dbReference>
<dbReference type="CDD" id="cd06186">
    <property type="entry name" value="NOX_Duox_like_FAD_NADP"/>
    <property type="match status" value="1"/>
</dbReference>
<evidence type="ECO:0000256" key="6">
    <source>
        <dbReference type="ARBA" id="ARBA00022989"/>
    </source>
</evidence>
<feature type="transmembrane region" description="Helical" evidence="12">
    <location>
        <begin position="42"/>
        <end position="64"/>
    </location>
</feature>
<dbReference type="Pfam" id="PF00294">
    <property type="entry name" value="PfkB"/>
    <property type="match status" value="1"/>
</dbReference>
<dbReference type="InterPro" id="IPR013112">
    <property type="entry name" value="FAD-bd_8"/>
</dbReference>
<dbReference type="Pfam" id="PF01794">
    <property type="entry name" value="Ferric_reduct"/>
    <property type="match status" value="1"/>
</dbReference>
<reference evidence="14" key="1">
    <citation type="submission" date="2020-07" db="EMBL/GenBank/DDBJ databases">
        <authorList>
            <person name="Nieuwenhuis M."/>
            <person name="Van De Peppel L.J.J."/>
        </authorList>
    </citation>
    <scope>NUCLEOTIDE SEQUENCE</scope>
    <source>
        <strain evidence="14">AP01</strain>
        <tissue evidence="14">Mycelium</tissue>
    </source>
</reference>
<dbReference type="Pfam" id="PF08022">
    <property type="entry name" value="FAD_binding_8"/>
    <property type="match status" value="1"/>
</dbReference>
<feature type="transmembrane region" description="Helical" evidence="12">
    <location>
        <begin position="249"/>
        <end position="270"/>
    </location>
</feature>